<keyword evidence="1" id="KW-1133">Transmembrane helix</keyword>
<keyword evidence="3" id="KW-1185">Reference proteome</keyword>
<name>A0AAE3AZ87_9FIRM</name>
<dbReference type="RefSeq" id="WP_308728795.1">
    <property type="nucleotide sequence ID" value="NZ_JAJEQF010000041.1"/>
</dbReference>
<dbReference type="Pfam" id="PF14897">
    <property type="entry name" value="EpsG"/>
    <property type="match status" value="1"/>
</dbReference>
<dbReference type="EMBL" id="JAJEQF010000041">
    <property type="protein sequence ID" value="MCC2168608.1"/>
    <property type="molecule type" value="Genomic_DNA"/>
</dbReference>
<dbReference type="InterPro" id="IPR049458">
    <property type="entry name" value="EpsG-like"/>
</dbReference>
<evidence type="ECO:0000313" key="2">
    <source>
        <dbReference type="EMBL" id="MCC2168608.1"/>
    </source>
</evidence>
<gene>
    <name evidence="2" type="ORF">LKD45_13055</name>
</gene>
<feature type="transmembrane region" description="Helical" evidence="1">
    <location>
        <begin position="209"/>
        <end position="233"/>
    </location>
</feature>
<reference evidence="2 3" key="1">
    <citation type="submission" date="2021-10" db="EMBL/GenBank/DDBJ databases">
        <title>Anaerobic single-cell dispensing facilitates the cultivation of human gut bacteria.</title>
        <authorList>
            <person name="Afrizal A."/>
        </authorList>
    </citation>
    <scope>NUCLEOTIDE SEQUENCE [LARGE SCALE GENOMIC DNA]</scope>
    <source>
        <strain evidence="2 3">CLA-AA-H244</strain>
    </source>
</reference>
<keyword evidence="1" id="KW-0812">Transmembrane</keyword>
<feature type="transmembrane region" description="Helical" evidence="1">
    <location>
        <begin position="139"/>
        <end position="159"/>
    </location>
</feature>
<keyword evidence="1" id="KW-0472">Membrane</keyword>
<sequence>MVFYFLITAVTIALAGLMDAVWTRTGQEAGSAGLCAGQAAESVASGNGRHACGISSSGGGLFSAGVSRRRAFDIVCLTAIFLILTGVSALRLEVGNDYGKYVENFHEIWAGTDQAYVVTEAGFNFVVWLIYTISGYENYLLVFAVFGAVTAFLFLKALYEQSDCFWQSFAMFMLLGVYFRTFTTVRYYLALAAALYGIRFVLRRQYGCFVIWIGIAALFHKSVLMVLPLYLLAVLPWKKWIAPALTVIGGIGFVFQRPLLNLALTWYPTYRDTVYLSQDIGLKANASGILRCVLVFMLAAVVGRCGMEKEQNRFCLKLNFFGLLFYTCGSFLPLVSRMSYYMITPQLLLIPGLLGCVENRKRKNILTALVGIVCLGYFLWFLKTASGSGMRVLPYKTWIFTDKEWINGADFF</sequence>
<organism evidence="2 3">
    <name type="scientific">Gallintestinimicrobium propionicum</name>
    <dbReference type="NCBI Taxonomy" id="2981770"/>
    <lineage>
        <taxon>Bacteria</taxon>
        <taxon>Bacillati</taxon>
        <taxon>Bacillota</taxon>
        <taxon>Clostridia</taxon>
        <taxon>Lachnospirales</taxon>
        <taxon>Lachnospiraceae</taxon>
        <taxon>Gallintestinimicrobium</taxon>
    </lineage>
</organism>
<accession>A0AAE3AZ87</accession>
<proteinExistence type="predicted"/>
<comment type="caution">
    <text evidence="2">The sequence shown here is derived from an EMBL/GenBank/DDBJ whole genome shotgun (WGS) entry which is preliminary data.</text>
</comment>
<dbReference type="AlphaFoldDB" id="A0AAE3AZ87"/>
<feature type="transmembrane region" description="Helical" evidence="1">
    <location>
        <begin position="71"/>
        <end position="94"/>
    </location>
</feature>
<feature type="transmembrane region" description="Helical" evidence="1">
    <location>
        <begin position="240"/>
        <end position="260"/>
    </location>
</feature>
<evidence type="ECO:0000256" key="1">
    <source>
        <dbReference type="SAM" id="Phobius"/>
    </source>
</evidence>
<feature type="transmembrane region" description="Helical" evidence="1">
    <location>
        <begin position="338"/>
        <end position="357"/>
    </location>
</feature>
<feature type="transmembrane region" description="Helical" evidence="1">
    <location>
        <begin position="171"/>
        <end position="189"/>
    </location>
</feature>
<dbReference type="Proteomes" id="UP001199355">
    <property type="component" value="Unassembled WGS sequence"/>
</dbReference>
<protein>
    <submittedName>
        <fullName evidence="2">EpsG family protein</fullName>
    </submittedName>
</protein>
<feature type="transmembrane region" description="Helical" evidence="1">
    <location>
        <begin position="314"/>
        <end position="332"/>
    </location>
</feature>
<evidence type="ECO:0000313" key="3">
    <source>
        <dbReference type="Proteomes" id="UP001199355"/>
    </source>
</evidence>
<feature type="transmembrane region" description="Helical" evidence="1">
    <location>
        <begin position="364"/>
        <end position="382"/>
    </location>
</feature>